<reference evidence="3" key="1">
    <citation type="journal article" date="2023" name="Commun. Biol.">
        <title>Genome analysis of Parmales, the sister group of diatoms, reveals the evolutionary specialization of diatoms from phago-mixotrophs to photoautotrophs.</title>
        <authorList>
            <person name="Ban H."/>
            <person name="Sato S."/>
            <person name="Yoshikawa S."/>
            <person name="Yamada K."/>
            <person name="Nakamura Y."/>
            <person name="Ichinomiya M."/>
            <person name="Sato N."/>
            <person name="Blanc-Mathieu R."/>
            <person name="Endo H."/>
            <person name="Kuwata A."/>
            <person name="Ogata H."/>
        </authorList>
    </citation>
    <scope>NUCLEOTIDE SEQUENCE [LARGE SCALE GENOMIC DNA]</scope>
</reference>
<dbReference type="AlphaFoldDB" id="A0A9W7B6W2"/>
<evidence type="ECO:0000313" key="2">
    <source>
        <dbReference type="EMBL" id="GMH82560.1"/>
    </source>
</evidence>
<dbReference type="EMBL" id="BLQM01000315">
    <property type="protein sequence ID" value="GMH82560.1"/>
    <property type="molecule type" value="Genomic_DNA"/>
</dbReference>
<name>A0A9W7B6W2_9STRA</name>
<comment type="caution">
    <text evidence="2">The sequence shown here is derived from an EMBL/GenBank/DDBJ whole genome shotgun (WGS) entry which is preliminary data.</text>
</comment>
<sequence length="145" mass="16105">MNPNPQLVLDQHNNNKHNNKSTDHHSHHKIKEEREEPEREKLSRDNSSLVSWEDLEGSSRNHSQLPSHTSLSSSRASRSGLSSPAIEPALSPISKSTSKLNFHPQTTTIETITEAAGRLQGKKTNLQQQFTLLRSKTILLGPCGA</sequence>
<evidence type="ECO:0000313" key="3">
    <source>
        <dbReference type="Proteomes" id="UP001162640"/>
    </source>
</evidence>
<feature type="region of interest" description="Disordered" evidence="1">
    <location>
        <begin position="1"/>
        <end position="102"/>
    </location>
</feature>
<feature type="compositionally biased region" description="Basic and acidic residues" evidence="1">
    <location>
        <begin position="20"/>
        <end position="44"/>
    </location>
</feature>
<evidence type="ECO:0000256" key="1">
    <source>
        <dbReference type="SAM" id="MobiDB-lite"/>
    </source>
</evidence>
<proteinExistence type="predicted"/>
<accession>A0A9W7B6W2</accession>
<feature type="compositionally biased region" description="Polar residues" evidence="1">
    <location>
        <begin position="93"/>
        <end position="102"/>
    </location>
</feature>
<organism evidence="2 3">
    <name type="scientific">Triparma laevis f. inornata</name>
    <dbReference type="NCBI Taxonomy" id="1714386"/>
    <lineage>
        <taxon>Eukaryota</taxon>
        <taxon>Sar</taxon>
        <taxon>Stramenopiles</taxon>
        <taxon>Ochrophyta</taxon>
        <taxon>Bolidophyceae</taxon>
        <taxon>Parmales</taxon>
        <taxon>Triparmaceae</taxon>
        <taxon>Triparma</taxon>
    </lineage>
</organism>
<feature type="compositionally biased region" description="Low complexity" evidence="1">
    <location>
        <begin position="62"/>
        <end position="85"/>
    </location>
</feature>
<protein>
    <submittedName>
        <fullName evidence="2">Uncharacterized protein</fullName>
    </submittedName>
</protein>
<gene>
    <name evidence="2" type="ORF">TL16_g09300</name>
</gene>
<dbReference type="Proteomes" id="UP001162640">
    <property type="component" value="Unassembled WGS sequence"/>
</dbReference>